<reference evidence="3" key="1">
    <citation type="journal article" date="2011" name="Genome Biol.">
        <title>Comparative genomics of the social amoebae Dictyostelium discoideum and Dictyostelium purpureum.</title>
        <authorList>
            <consortium name="US DOE Joint Genome Institute (JGI-PGF)"/>
            <person name="Sucgang R."/>
            <person name="Kuo A."/>
            <person name="Tian X."/>
            <person name="Salerno W."/>
            <person name="Parikh A."/>
            <person name="Feasley C.L."/>
            <person name="Dalin E."/>
            <person name="Tu H."/>
            <person name="Huang E."/>
            <person name="Barry K."/>
            <person name="Lindquist E."/>
            <person name="Shapiro H."/>
            <person name="Bruce D."/>
            <person name="Schmutz J."/>
            <person name="Salamov A."/>
            <person name="Fey P."/>
            <person name="Gaudet P."/>
            <person name="Anjard C."/>
            <person name="Babu M.M."/>
            <person name="Basu S."/>
            <person name="Bushmanova Y."/>
            <person name="van der Wel H."/>
            <person name="Katoh-Kurasawa M."/>
            <person name="Dinh C."/>
            <person name="Coutinho P.M."/>
            <person name="Saito T."/>
            <person name="Elias M."/>
            <person name="Schaap P."/>
            <person name="Kay R.R."/>
            <person name="Henrissat B."/>
            <person name="Eichinger L."/>
            <person name="Rivero F."/>
            <person name="Putnam N.H."/>
            <person name="West C.M."/>
            <person name="Loomis W.F."/>
            <person name="Chisholm R.L."/>
            <person name="Shaulsky G."/>
            <person name="Strassmann J.E."/>
            <person name="Queller D.C."/>
            <person name="Kuspa A."/>
            <person name="Grigoriev I.V."/>
        </authorList>
    </citation>
    <scope>NUCLEOTIDE SEQUENCE [LARGE SCALE GENOMIC DNA]</scope>
    <source>
        <strain evidence="3">QSDP1</strain>
    </source>
</reference>
<accession>F1A0V2</accession>
<keyword evidence="3" id="KW-1185">Reference proteome</keyword>
<feature type="signal peptide" evidence="1">
    <location>
        <begin position="1"/>
        <end position="17"/>
    </location>
</feature>
<dbReference type="GeneID" id="10511077"/>
<evidence type="ECO:0008006" key="4">
    <source>
        <dbReference type="Google" id="ProtNLM"/>
    </source>
</evidence>
<dbReference type="RefSeq" id="XP_003293296.1">
    <property type="nucleotide sequence ID" value="XM_003293248.1"/>
</dbReference>
<evidence type="ECO:0000313" key="2">
    <source>
        <dbReference type="EMBL" id="EGC30170.1"/>
    </source>
</evidence>
<keyword evidence="1" id="KW-0732">Signal</keyword>
<dbReference type="InParanoid" id="F1A0V2"/>
<dbReference type="EMBL" id="GL871351">
    <property type="protein sequence ID" value="EGC30170.1"/>
    <property type="molecule type" value="Genomic_DNA"/>
</dbReference>
<dbReference type="AlphaFoldDB" id="F1A0V2"/>
<dbReference type="KEGG" id="dpp:DICPUDRAFT_83862"/>
<dbReference type="Proteomes" id="UP000001064">
    <property type="component" value="Unassembled WGS sequence"/>
</dbReference>
<gene>
    <name evidence="2" type="ORF">DICPUDRAFT_83862</name>
</gene>
<proteinExistence type="predicted"/>
<protein>
    <recommendedName>
        <fullName evidence="4">SUEL-type lectin domain-containing protein</fullName>
    </recommendedName>
</protein>
<sequence length="244" mass="27692">MKLVFFLILIIITVLNGFEIKVFKYNNLLCEGESDEINSVPQCSIMGYFQLAGNRNLLARIAVSNYTECSSSRKIDNFIKINECIPNEFGFSQFYTYSENNEPSLVDDFCNEYIFFNSDGNSNSNNNNNSSSSSNRNNNSFGDCDKVKIHSFRNGTCKYLPKENEYIKRFCYGGSKTIHEYACDSCIGINCSLLNVINNVNNCSEIPSKKISTPELTSSSPSFKHRDVYSYVFLFMVILSVLII</sequence>
<dbReference type="VEuPathDB" id="AmoebaDB:DICPUDRAFT_83862"/>
<evidence type="ECO:0000256" key="1">
    <source>
        <dbReference type="SAM" id="SignalP"/>
    </source>
</evidence>
<feature type="chain" id="PRO_5003262981" description="SUEL-type lectin domain-containing protein" evidence="1">
    <location>
        <begin position="18"/>
        <end position="244"/>
    </location>
</feature>
<evidence type="ECO:0000313" key="3">
    <source>
        <dbReference type="Proteomes" id="UP000001064"/>
    </source>
</evidence>
<organism evidence="2 3">
    <name type="scientific">Dictyostelium purpureum</name>
    <name type="common">Slime mold</name>
    <dbReference type="NCBI Taxonomy" id="5786"/>
    <lineage>
        <taxon>Eukaryota</taxon>
        <taxon>Amoebozoa</taxon>
        <taxon>Evosea</taxon>
        <taxon>Eumycetozoa</taxon>
        <taxon>Dictyostelia</taxon>
        <taxon>Dictyosteliales</taxon>
        <taxon>Dictyosteliaceae</taxon>
        <taxon>Dictyostelium</taxon>
    </lineage>
</organism>
<name>F1A0V2_DICPU</name>